<dbReference type="Pfam" id="PF13581">
    <property type="entry name" value="HATPase_c_2"/>
    <property type="match status" value="1"/>
</dbReference>
<evidence type="ECO:0000313" key="2">
    <source>
        <dbReference type="EMBL" id="OZI20885.1"/>
    </source>
</evidence>
<dbReference type="InterPro" id="IPR003594">
    <property type="entry name" value="HATPase_dom"/>
</dbReference>
<protein>
    <submittedName>
        <fullName evidence="2">Anti-sigma regulatory factor</fullName>
    </submittedName>
</protein>
<name>A0A261R796_9BORD</name>
<gene>
    <name evidence="2" type="ORF">CAL26_25840</name>
</gene>
<dbReference type="CDD" id="cd16934">
    <property type="entry name" value="HATPase_RsbT-like"/>
    <property type="match status" value="1"/>
</dbReference>
<keyword evidence="3" id="KW-1185">Reference proteome</keyword>
<dbReference type="Proteomes" id="UP000216857">
    <property type="component" value="Unassembled WGS sequence"/>
</dbReference>
<dbReference type="RefSeq" id="WP_373454507.1">
    <property type="nucleotide sequence ID" value="NZ_NEVJ01000003.1"/>
</dbReference>
<organism evidence="2 3">
    <name type="scientific">Bordetella genomosp. 9</name>
    <dbReference type="NCBI Taxonomy" id="1416803"/>
    <lineage>
        <taxon>Bacteria</taxon>
        <taxon>Pseudomonadati</taxon>
        <taxon>Pseudomonadota</taxon>
        <taxon>Betaproteobacteria</taxon>
        <taxon>Burkholderiales</taxon>
        <taxon>Alcaligenaceae</taxon>
        <taxon>Bordetella</taxon>
    </lineage>
</organism>
<reference evidence="2" key="1">
    <citation type="submission" date="2017-05" db="EMBL/GenBank/DDBJ databases">
        <title>Complete and WGS of Bordetella genogroups.</title>
        <authorList>
            <person name="Spilker T."/>
            <person name="Lipuma J."/>
        </authorList>
    </citation>
    <scope>NUCLEOTIDE SEQUENCE</scope>
    <source>
        <strain evidence="2">AU21707</strain>
    </source>
</reference>
<evidence type="ECO:0000259" key="1">
    <source>
        <dbReference type="Pfam" id="PF13581"/>
    </source>
</evidence>
<dbReference type="AlphaFoldDB" id="A0A261R796"/>
<dbReference type="SUPFAM" id="SSF55874">
    <property type="entry name" value="ATPase domain of HSP90 chaperone/DNA topoisomerase II/histidine kinase"/>
    <property type="match status" value="1"/>
</dbReference>
<evidence type="ECO:0000313" key="3">
    <source>
        <dbReference type="Proteomes" id="UP000216857"/>
    </source>
</evidence>
<comment type="caution">
    <text evidence="2">The sequence shown here is derived from an EMBL/GenBank/DDBJ whole genome shotgun (WGS) entry which is preliminary data.</text>
</comment>
<feature type="domain" description="Histidine kinase/HSP90-like ATPase" evidence="1">
    <location>
        <begin position="14"/>
        <end position="133"/>
    </location>
</feature>
<dbReference type="InterPro" id="IPR036890">
    <property type="entry name" value="HATPase_C_sf"/>
</dbReference>
<dbReference type="EMBL" id="NEVJ01000003">
    <property type="protein sequence ID" value="OZI20885.1"/>
    <property type="molecule type" value="Genomic_DNA"/>
</dbReference>
<sequence>MITEARQAVLELRTQDQLSLVRRTVQEWATQLGFGTLDRTKFITAASEIGRNTLVHGLGGRMTITEVVNDEGVRGLRLYFEDTGPGIVDLGQALTDGFSTAKSMGLGLGGAKRLVSEFDVQSQPGQGTRVSLTQWKRR</sequence>
<dbReference type="Gene3D" id="3.30.565.10">
    <property type="entry name" value="Histidine kinase-like ATPase, C-terminal domain"/>
    <property type="match status" value="1"/>
</dbReference>
<accession>A0A261R796</accession>
<proteinExistence type="predicted"/>